<evidence type="ECO:0000256" key="1">
    <source>
        <dbReference type="SAM" id="MobiDB-lite"/>
    </source>
</evidence>
<keyword evidence="4" id="KW-1185">Reference proteome</keyword>
<accession>A0ABD3RTD3</accession>
<evidence type="ECO:0000313" key="3">
    <source>
        <dbReference type="EMBL" id="KAL3815602.1"/>
    </source>
</evidence>
<dbReference type="Proteomes" id="UP001530377">
    <property type="component" value="Unassembled WGS sequence"/>
</dbReference>
<evidence type="ECO:0000313" key="4">
    <source>
        <dbReference type="Proteomes" id="UP001530377"/>
    </source>
</evidence>
<reference evidence="3 4" key="1">
    <citation type="submission" date="2024-10" db="EMBL/GenBank/DDBJ databases">
        <title>Updated reference genomes for cyclostephanoid diatoms.</title>
        <authorList>
            <person name="Roberts W.R."/>
            <person name="Alverson A.J."/>
        </authorList>
    </citation>
    <scope>NUCLEOTIDE SEQUENCE [LARGE SCALE GENOMIC DNA]</scope>
    <source>
        <strain evidence="3 4">AJA228-03</strain>
    </source>
</reference>
<protein>
    <submittedName>
        <fullName evidence="3">Uncharacterized protein</fullName>
    </submittedName>
</protein>
<dbReference type="EMBL" id="JALLPB020000190">
    <property type="protein sequence ID" value="KAL3815602.1"/>
    <property type="molecule type" value="Genomic_DNA"/>
</dbReference>
<sequence>MEKMGDPSMTKVANGKVRGILLLLLTYAVIAAPRSSSSGGGGAPPPTSGSSSNAPLRFVSPLQSYTIFDKSALSSYDLASPRRKFLPRFRAGLIAEKAAREALLEEQRRGIVPHADDVDEVGGGGGGGWAEASAAADERRRRASEARIEAAYDAAVASYDRRVAAAVGSGSTSTTPDDRGGRLQFVGVVNDGRAAPRGKDLGGGAVTWYARRRPRGSKWNVRLVHVNRDAVLRDLFVGGKVDVFGKYVNEGPMTTTTTSGHGVEAAAFAVADASASSTEDAARPRVKAHYAIRERSWRTMWNFSPRRMLTTPSGSFWRERRVTPGLYTDGSTVYESVYRFRDGKNGMKPVAKLGSFLSSPAIGQEEKMRILERLKGRDEPDLVVEK</sequence>
<organism evidence="3 4">
    <name type="scientific">Cyclostephanos tholiformis</name>
    <dbReference type="NCBI Taxonomy" id="382380"/>
    <lineage>
        <taxon>Eukaryota</taxon>
        <taxon>Sar</taxon>
        <taxon>Stramenopiles</taxon>
        <taxon>Ochrophyta</taxon>
        <taxon>Bacillariophyta</taxon>
        <taxon>Coscinodiscophyceae</taxon>
        <taxon>Thalassiosirophycidae</taxon>
        <taxon>Stephanodiscales</taxon>
        <taxon>Stephanodiscaceae</taxon>
        <taxon>Cyclostephanos</taxon>
    </lineage>
</organism>
<gene>
    <name evidence="3" type="ORF">ACHAXA_007134</name>
</gene>
<comment type="caution">
    <text evidence="3">The sequence shown here is derived from an EMBL/GenBank/DDBJ whole genome shotgun (WGS) entry which is preliminary data.</text>
</comment>
<feature type="signal peptide" evidence="2">
    <location>
        <begin position="1"/>
        <end position="31"/>
    </location>
</feature>
<evidence type="ECO:0000256" key="2">
    <source>
        <dbReference type="SAM" id="SignalP"/>
    </source>
</evidence>
<dbReference type="AlphaFoldDB" id="A0ABD3RTD3"/>
<proteinExistence type="predicted"/>
<keyword evidence="2" id="KW-0732">Signal</keyword>
<feature type="chain" id="PRO_5044870611" evidence="2">
    <location>
        <begin position="32"/>
        <end position="386"/>
    </location>
</feature>
<feature type="region of interest" description="Disordered" evidence="1">
    <location>
        <begin position="34"/>
        <end position="55"/>
    </location>
</feature>
<name>A0ABD3RTD3_9STRA</name>